<keyword evidence="3" id="KW-1185">Reference proteome</keyword>
<dbReference type="PANTHER" id="PTHR46825:SF9">
    <property type="entry name" value="BETA-LACTAMASE-RELATED DOMAIN-CONTAINING PROTEIN"/>
    <property type="match status" value="1"/>
</dbReference>
<sequence length="388" mass="41697">MARSLAQSEGAEGEVVPWAPDALADDDEGVAAAAAAEPDEVLAAATSLDRKVSPVPAYSFDAVIAAQPANKAGAQMKKVLQVLKDFKVPSATLGVQLNPNPAAIAYSRPATWRRPQFWLMYGFGMSYKAPMRVASVSKPLTVAVWKNNPMLKPLLGKYFFSLWREHVDDTVQPGDLKDPNVRWITITHLINHKSGFTNEKIGYDPAFKGVAVEDQMNTILKNKELAAYPGFNYSYSNFGFMTLAKLAEGITGKAFNSLVRDLFPASPTPPVFAASDSVAVTANQLGSGNPGAAEPGTYYVQGGDGTFDVTPMAGNGNIVTNVATLSWFGTQYWLLGETTAGQKFTTLPAKKGYAWIMDGSMPGTIAVLTQWINQASRPACFAVNVNTR</sequence>
<organism evidence="2 3">
    <name type="scientific">Tetradesmus obliquus</name>
    <name type="common">Green alga</name>
    <name type="synonym">Acutodesmus obliquus</name>
    <dbReference type="NCBI Taxonomy" id="3088"/>
    <lineage>
        <taxon>Eukaryota</taxon>
        <taxon>Viridiplantae</taxon>
        <taxon>Chlorophyta</taxon>
        <taxon>core chlorophytes</taxon>
        <taxon>Chlorophyceae</taxon>
        <taxon>CS clade</taxon>
        <taxon>Sphaeropleales</taxon>
        <taxon>Scenedesmaceae</taxon>
        <taxon>Tetradesmus</taxon>
    </lineage>
</organism>
<evidence type="ECO:0000313" key="3">
    <source>
        <dbReference type="Proteomes" id="UP000256970"/>
    </source>
</evidence>
<evidence type="ECO:0000259" key="1">
    <source>
        <dbReference type="Pfam" id="PF00144"/>
    </source>
</evidence>
<protein>
    <recommendedName>
        <fullName evidence="1">Beta-lactamase-related domain-containing protein</fullName>
    </recommendedName>
</protein>
<proteinExistence type="predicted"/>
<dbReference type="InterPro" id="IPR012338">
    <property type="entry name" value="Beta-lactam/transpept-like"/>
</dbReference>
<reference evidence="2 3" key="1">
    <citation type="submission" date="2016-10" db="EMBL/GenBank/DDBJ databases">
        <authorList>
            <person name="Cai Z."/>
        </authorList>
    </citation>
    <scope>NUCLEOTIDE SEQUENCE [LARGE SCALE GENOMIC DNA]</scope>
</reference>
<dbReference type="Gene3D" id="3.40.710.10">
    <property type="entry name" value="DD-peptidase/beta-lactamase superfamily"/>
    <property type="match status" value="1"/>
</dbReference>
<dbReference type="Proteomes" id="UP000256970">
    <property type="component" value="Unassembled WGS sequence"/>
</dbReference>
<dbReference type="InterPro" id="IPR050491">
    <property type="entry name" value="AmpC-like"/>
</dbReference>
<dbReference type="AlphaFoldDB" id="A0A383V2Z5"/>
<dbReference type="SUPFAM" id="SSF56601">
    <property type="entry name" value="beta-lactamase/transpeptidase-like"/>
    <property type="match status" value="1"/>
</dbReference>
<name>A0A383V2Z5_TETOB</name>
<evidence type="ECO:0000313" key="2">
    <source>
        <dbReference type="EMBL" id="SZX59461.1"/>
    </source>
</evidence>
<dbReference type="EMBL" id="FNXT01000002">
    <property type="protein sequence ID" value="SZX59461.1"/>
    <property type="molecule type" value="Genomic_DNA"/>
</dbReference>
<dbReference type="Pfam" id="PF00144">
    <property type="entry name" value="Beta-lactamase"/>
    <property type="match status" value="1"/>
</dbReference>
<accession>A0A383V2Z5</accession>
<dbReference type="InterPro" id="IPR001466">
    <property type="entry name" value="Beta-lactam-related"/>
</dbReference>
<dbReference type="PANTHER" id="PTHR46825">
    <property type="entry name" value="D-ALANYL-D-ALANINE-CARBOXYPEPTIDASE/ENDOPEPTIDASE AMPH"/>
    <property type="match status" value="1"/>
</dbReference>
<gene>
    <name evidence="2" type="ORF">BQ4739_LOCUS75</name>
</gene>
<feature type="domain" description="Beta-lactamase-related" evidence="1">
    <location>
        <begin position="125"/>
        <end position="329"/>
    </location>
</feature>